<organism evidence="14 15">
    <name type="scientific">Desulforhopalus singaporensis</name>
    <dbReference type="NCBI Taxonomy" id="91360"/>
    <lineage>
        <taxon>Bacteria</taxon>
        <taxon>Pseudomonadati</taxon>
        <taxon>Thermodesulfobacteriota</taxon>
        <taxon>Desulfobulbia</taxon>
        <taxon>Desulfobulbales</taxon>
        <taxon>Desulfocapsaceae</taxon>
        <taxon>Desulforhopalus</taxon>
    </lineage>
</organism>
<feature type="domain" description="DNA polymerase III beta sliding clamp C-terminal" evidence="13">
    <location>
        <begin position="263"/>
        <end position="374"/>
    </location>
</feature>
<evidence type="ECO:0000256" key="5">
    <source>
        <dbReference type="ARBA" id="ARBA00022679"/>
    </source>
</evidence>
<dbReference type="InterPro" id="IPR001001">
    <property type="entry name" value="DNA_polIII_beta"/>
</dbReference>
<evidence type="ECO:0000259" key="11">
    <source>
        <dbReference type="Pfam" id="PF00712"/>
    </source>
</evidence>
<dbReference type="InterPro" id="IPR022634">
    <property type="entry name" value="DNA_polIII_beta_N"/>
</dbReference>
<evidence type="ECO:0000256" key="9">
    <source>
        <dbReference type="ARBA" id="ARBA00023125"/>
    </source>
</evidence>
<dbReference type="SMART" id="SM00480">
    <property type="entry name" value="POL3Bc"/>
    <property type="match status" value="1"/>
</dbReference>
<dbReference type="NCBIfam" id="TIGR00663">
    <property type="entry name" value="dnan"/>
    <property type="match status" value="1"/>
</dbReference>
<dbReference type="GO" id="GO:0003677">
    <property type="term" value="F:DNA binding"/>
    <property type="evidence" value="ECO:0007669"/>
    <property type="project" value="UniProtKB-UniRule"/>
</dbReference>
<sequence length="376" mass="42455">MALNCTITRNDFLESLNSLQNITNKKGTLAILSNVLIETTNGGLILTGTDLEVSLRLFVPAEIHEEGSLTLPSKKIFEIVRESGSESITMEETDNSWAVIKAGLSTYNLAGMPDDEYPDFPDYSDDNFISFETYIFLELIEKVIFSIANEKENIYSLTSVLFEKEQIDGVNYLKMISSDGHRLSVMQKEVAADLDQMILNELTLIPKKGIQEWKKFCEDRDSVEVSFDSNQLVLRDGQAVMIIRLKNGEFPNYSAIIGAVELTNSVEINRIPFLESLKRINLFTEDIFHTISLQLEQNRMVLSSQNADLGNAKDELPVIYEGENLTLGFNCRYFIETLQVMECQTVHAYINSNASPCLMKSEEDEGFLSIVMPMQL</sequence>
<evidence type="ECO:0000313" key="14">
    <source>
        <dbReference type="EMBL" id="SDP75405.1"/>
    </source>
</evidence>
<feature type="domain" description="DNA polymerase III beta sliding clamp N-terminal" evidence="11">
    <location>
        <begin position="4"/>
        <end position="120"/>
    </location>
</feature>
<comment type="subunit">
    <text evidence="10">Forms a ring-shaped head-to-tail homodimer around DNA.</text>
</comment>
<evidence type="ECO:0000256" key="7">
    <source>
        <dbReference type="ARBA" id="ARBA00022705"/>
    </source>
</evidence>
<evidence type="ECO:0000256" key="3">
    <source>
        <dbReference type="ARBA" id="ARBA00021035"/>
    </source>
</evidence>
<evidence type="ECO:0000256" key="6">
    <source>
        <dbReference type="ARBA" id="ARBA00022695"/>
    </source>
</evidence>
<dbReference type="Pfam" id="PF02768">
    <property type="entry name" value="DNA_pol3_beta_3"/>
    <property type="match status" value="1"/>
</dbReference>
<dbReference type="OrthoDB" id="8421503at2"/>
<evidence type="ECO:0000259" key="13">
    <source>
        <dbReference type="Pfam" id="PF02768"/>
    </source>
</evidence>
<keyword evidence="5 10" id="KW-0808">Transferase</keyword>
<dbReference type="PANTHER" id="PTHR30478:SF0">
    <property type="entry name" value="BETA SLIDING CLAMP"/>
    <property type="match status" value="1"/>
</dbReference>
<reference evidence="14 15" key="1">
    <citation type="submission" date="2016-10" db="EMBL/GenBank/DDBJ databases">
        <authorList>
            <person name="de Groot N.N."/>
        </authorList>
    </citation>
    <scope>NUCLEOTIDE SEQUENCE [LARGE SCALE GENOMIC DNA]</scope>
    <source>
        <strain evidence="14 15">DSM 12130</strain>
    </source>
</reference>
<evidence type="ECO:0000256" key="8">
    <source>
        <dbReference type="ARBA" id="ARBA00022932"/>
    </source>
</evidence>
<dbReference type="SUPFAM" id="SSF55979">
    <property type="entry name" value="DNA clamp"/>
    <property type="match status" value="3"/>
</dbReference>
<evidence type="ECO:0000256" key="2">
    <source>
        <dbReference type="ARBA" id="ARBA00010752"/>
    </source>
</evidence>
<dbReference type="Pfam" id="PF02767">
    <property type="entry name" value="DNA_pol3_beta_2"/>
    <property type="match status" value="1"/>
</dbReference>
<comment type="similarity">
    <text evidence="2 10">Belongs to the beta sliding clamp family.</text>
</comment>
<keyword evidence="7 10" id="KW-0235">DNA replication</keyword>
<name>A0A1H0VAZ4_9BACT</name>
<dbReference type="GO" id="GO:0003887">
    <property type="term" value="F:DNA-directed DNA polymerase activity"/>
    <property type="evidence" value="ECO:0007669"/>
    <property type="project" value="UniProtKB-UniRule"/>
</dbReference>
<dbReference type="InterPro" id="IPR022637">
    <property type="entry name" value="DNA_polIII_beta_cen"/>
</dbReference>
<dbReference type="PANTHER" id="PTHR30478">
    <property type="entry name" value="DNA POLYMERASE III SUBUNIT BETA"/>
    <property type="match status" value="1"/>
</dbReference>
<dbReference type="GO" id="GO:0005737">
    <property type="term" value="C:cytoplasm"/>
    <property type="evidence" value="ECO:0007669"/>
    <property type="project" value="UniProtKB-SubCell"/>
</dbReference>
<evidence type="ECO:0000256" key="1">
    <source>
        <dbReference type="ARBA" id="ARBA00004496"/>
    </source>
</evidence>
<accession>A0A1H0VAZ4</accession>
<dbReference type="Proteomes" id="UP000199073">
    <property type="component" value="Unassembled WGS sequence"/>
</dbReference>
<dbReference type="PIRSF" id="PIRSF000804">
    <property type="entry name" value="DNA_pol_III_b"/>
    <property type="match status" value="1"/>
</dbReference>
<evidence type="ECO:0000259" key="12">
    <source>
        <dbReference type="Pfam" id="PF02767"/>
    </source>
</evidence>
<keyword evidence="6 10" id="KW-0548">Nucleotidyltransferase</keyword>
<proteinExistence type="inferred from homology"/>
<keyword evidence="4 10" id="KW-0963">Cytoplasm</keyword>
<dbReference type="Gene3D" id="3.10.150.10">
    <property type="entry name" value="DNA Polymerase III, subunit A, domain 2"/>
    <property type="match status" value="1"/>
</dbReference>
<protein>
    <recommendedName>
        <fullName evidence="3 10">Beta sliding clamp</fullName>
    </recommendedName>
</protein>
<keyword evidence="8 10" id="KW-0239">DNA-directed DNA polymerase</keyword>
<feature type="domain" description="DNA polymerase III beta sliding clamp central" evidence="12">
    <location>
        <begin position="135"/>
        <end position="252"/>
    </location>
</feature>
<keyword evidence="15" id="KW-1185">Reference proteome</keyword>
<gene>
    <name evidence="14" type="ORF">SAMN05660330_03959</name>
</gene>
<dbReference type="GO" id="GO:0006271">
    <property type="term" value="P:DNA strand elongation involved in DNA replication"/>
    <property type="evidence" value="ECO:0007669"/>
    <property type="project" value="TreeGrafter"/>
</dbReference>
<dbReference type="EMBL" id="FNJI01000044">
    <property type="protein sequence ID" value="SDP75405.1"/>
    <property type="molecule type" value="Genomic_DNA"/>
</dbReference>
<comment type="function">
    <text evidence="10">Confers DNA tethering and processivity to DNA polymerases and other proteins. Acts as a clamp, forming a ring around DNA (a reaction catalyzed by the clamp-loading complex) which diffuses in an ATP-independent manner freely and bidirectionally along dsDNA. Initially characterized for its ability to contact the catalytic subunit of DNA polymerase III (Pol III), a complex, multichain enzyme responsible for most of the replicative synthesis in bacteria; Pol III exhibits 3'-5' exonuclease proofreading activity. The beta chain is required for initiation of replication as well as for processivity of DNA replication.</text>
</comment>
<evidence type="ECO:0000313" key="15">
    <source>
        <dbReference type="Proteomes" id="UP000199073"/>
    </source>
</evidence>
<keyword evidence="9" id="KW-0238">DNA-binding</keyword>
<evidence type="ECO:0000256" key="4">
    <source>
        <dbReference type="ARBA" id="ARBA00022490"/>
    </source>
</evidence>
<dbReference type="GO" id="GO:0008408">
    <property type="term" value="F:3'-5' exonuclease activity"/>
    <property type="evidence" value="ECO:0007669"/>
    <property type="project" value="InterPro"/>
</dbReference>
<dbReference type="AlphaFoldDB" id="A0A1H0VAZ4"/>
<dbReference type="Pfam" id="PF00712">
    <property type="entry name" value="DNA_pol3_beta"/>
    <property type="match status" value="1"/>
</dbReference>
<evidence type="ECO:0000256" key="10">
    <source>
        <dbReference type="PIRNR" id="PIRNR000804"/>
    </source>
</evidence>
<dbReference type="RefSeq" id="WP_092225857.1">
    <property type="nucleotide sequence ID" value="NZ_FNJI01000044.1"/>
</dbReference>
<dbReference type="STRING" id="91360.SAMN05660330_03959"/>
<dbReference type="Gene3D" id="3.70.10.10">
    <property type="match status" value="1"/>
</dbReference>
<dbReference type="InterPro" id="IPR046938">
    <property type="entry name" value="DNA_clamp_sf"/>
</dbReference>
<dbReference type="GO" id="GO:0009360">
    <property type="term" value="C:DNA polymerase III complex"/>
    <property type="evidence" value="ECO:0007669"/>
    <property type="project" value="InterPro"/>
</dbReference>
<dbReference type="InterPro" id="IPR022635">
    <property type="entry name" value="DNA_polIII_beta_C"/>
</dbReference>
<comment type="subcellular location">
    <subcellularLocation>
        <location evidence="1 10">Cytoplasm</location>
    </subcellularLocation>
</comment>
<dbReference type="CDD" id="cd00140">
    <property type="entry name" value="beta_clamp"/>
    <property type="match status" value="1"/>
</dbReference>